<keyword evidence="1" id="KW-1133">Transmembrane helix</keyword>
<protein>
    <submittedName>
        <fullName evidence="2">Uncharacterized protein</fullName>
    </submittedName>
</protein>
<dbReference type="Proteomes" id="UP001230207">
    <property type="component" value="Unassembled WGS sequence"/>
</dbReference>
<feature type="transmembrane region" description="Helical" evidence="1">
    <location>
        <begin position="12"/>
        <end position="33"/>
    </location>
</feature>
<proteinExistence type="predicted"/>
<keyword evidence="3" id="KW-1185">Reference proteome</keyword>
<reference evidence="2 3" key="1">
    <citation type="submission" date="2023-07" db="EMBL/GenBank/DDBJ databases">
        <title>Genomic Encyclopedia of Type Strains, Phase IV (KMG-IV): sequencing the most valuable type-strain genomes for metagenomic binning, comparative biology and taxonomic classification.</title>
        <authorList>
            <person name="Goeker M."/>
        </authorList>
    </citation>
    <scope>NUCLEOTIDE SEQUENCE [LARGE SCALE GENOMIC DNA]</scope>
    <source>
        <strain evidence="2 3">DSM 1112</strain>
    </source>
</reference>
<evidence type="ECO:0000313" key="2">
    <source>
        <dbReference type="EMBL" id="MDQ0323567.1"/>
    </source>
</evidence>
<sequence length="55" mass="5629">MSYNNSREPAASVGGPIILLFVIVATATAAVFSTGLAGPTDRRVAVVLPSVDKAR</sequence>
<comment type="caution">
    <text evidence="2">The sequence shown here is derived from an EMBL/GenBank/DDBJ whole genome shotgun (WGS) entry which is preliminary data.</text>
</comment>
<keyword evidence="1" id="KW-0812">Transmembrane</keyword>
<dbReference type="EMBL" id="JAUSVF010000003">
    <property type="protein sequence ID" value="MDQ0323567.1"/>
    <property type="molecule type" value="Genomic_DNA"/>
</dbReference>
<name>A0ABU0C052_9HYPH</name>
<keyword evidence="1" id="KW-0472">Membrane</keyword>
<organism evidence="2 3">
    <name type="scientific">Pararhizobium capsulatum DSM 1112</name>
    <dbReference type="NCBI Taxonomy" id="1121113"/>
    <lineage>
        <taxon>Bacteria</taxon>
        <taxon>Pseudomonadati</taxon>
        <taxon>Pseudomonadota</taxon>
        <taxon>Alphaproteobacteria</taxon>
        <taxon>Hyphomicrobiales</taxon>
        <taxon>Rhizobiaceae</taxon>
        <taxon>Rhizobium/Agrobacterium group</taxon>
        <taxon>Pararhizobium</taxon>
    </lineage>
</organism>
<accession>A0ABU0C052</accession>
<evidence type="ECO:0000256" key="1">
    <source>
        <dbReference type="SAM" id="Phobius"/>
    </source>
</evidence>
<gene>
    <name evidence="2" type="ORF">QO002_005773</name>
</gene>
<evidence type="ECO:0000313" key="3">
    <source>
        <dbReference type="Proteomes" id="UP001230207"/>
    </source>
</evidence>